<proteinExistence type="predicted"/>
<dbReference type="InterPro" id="IPR031155">
    <property type="entry name" value="DUR"/>
</dbReference>
<feature type="transmembrane region" description="Helical" evidence="2">
    <location>
        <begin position="360"/>
        <end position="379"/>
    </location>
</feature>
<feature type="transmembrane region" description="Helical" evidence="2">
    <location>
        <begin position="74"/>
        <end position="94"/>
    </location>
</feature>
<evidence type="ECO:0000256" key="2">
    <source>
        <dbReference type="SAM" id="Phobius"/>
    </source>
</evidence>
<evidence type="ECO:0000313" key="5">
    <source>
        <dbReference type="WBParaSite" id="EgrG_000438000"/>
    </source>
</evidence>
<feature type="transmembrane region" description="Helical" evidence="2">
    <location>
        <begin position="282"/>
        <end position="300"/>
    </location>
</feature>
<keyword evidence="2" id="KW-0472">Membrane</keyword>
<dbReference type="EMBL" id="LK028579">
    <property type="protein sequence ID" value="CDS19094.1"/>
    <property type="molecule type" value="Genomic_DNA"/>
</dbReference>
<dbReference type="Proteomes" id="UP000492820">
    <property type="component" value="Unassembled WGS sequence"/>
</dbReference>
<dbReference type="AlphaFoldDB" id="A0A068WN43"/>
<feature type="transmembrane region" description="Helical" evidence="2">
    <location>
        <begin position="391"/>
        <end position="416"/>
    </location>
</feature>
<reference evidence="3" key="2">
    <citation type="submission" date="2014-06" db="EMBL/GenBank/DDBJ databases">
        <authorList>
            <person name="Aslett M."/>
        </authorList>
    </citation>
    <scope>NUCLEOTIDE SEQUENCE</scope>
</reference>
<organism evidence="3">
    <name type="scientific">Echinococcus granulosus</name>
    <name type="common">Hydatid tapeworm</name>
    <dbReference type="NCBI Taxonomy" id="6210"/>
    <lineage>
        <taxon>Eukaryota</taxon>
        <taxon>Metazoa</taxon>
        <taxon>Spiralia</taxon>
        <taxon>Lophotrochozoa</taxon>
        <taxon>Platyhelminthes</taxon>
        <taxon>Cestoda</taxon>
        <taxon>Eucestoda</taxon>
        <taxon>Cyclophyllidea</taxon>
        <taxon>Taeniidae</taxon>
        <taxon>Echinococcus</taxon>
        <taxon>Echinococcus granulosus group</taxon>
    </lineage>
</organism>
<reference evidence="3 4" key="1">
    <citation type="journal article" date="2013" name="Nature">
        <title>The genomes of four tapeworm species reveal adaptations to parasitism.</title>
        <authorList>
            <person name="Tsai I.J."/>
            <person name="Zarowiecki M."/>
            <person name="Holroyd N."/>
            <person name="Garciarrubio A."/>
            <person name="Sanchez-Flores A."/>
            <person name="Brooks K.L."/>
            <person name="Tracey A."/>
            <person name="Bobes R.J."/>
            <person name="Fragoso G."/>
            <person name="Sciutto E."/>
            <person name="Aslett M."/>
            <person name="Beasley H."/>
            <person name="Bennett H.M."/>
            <person name="Cai J."/>
            <person name="Camicia F."/>
            <person name="Clark R."/>
            <person name="Cucher M."/>
            <person name="De Silva N."/>
            <person name="Day T.A."/>
            <person name="Deplazes P."/>
            <person name="Estrada K."/>
            <person name="Fernandez C."/>
            <person name="Holland P.W."/>
            <person name="Hou J."/>
            <person name="Hu S."/>
            <person name="Huckvale T."/>
            <person name="Hung S.S."/>
            <person name="Kamenetzky L."/>
            <person name="Keane J.A."/>
            <person name="Kiss F."/>
            <person name="Koziol U."/>
            <person name="Lambert O."/>
            <person name="Liu K."/>
            <person name="Luo X."/>
            <person name="Luo Y."/>
            <person name="Macchiaroli N."/>
            <person name="Nichol S."/>
            <person name="Paps J."/>
            <person name="Parkinson J."/>
            <person name="Pouchkina-Stantcheva N."/>
            <person name="Riddiford N."/>
            <person name="Rosenzvit M."/>
            <person name="Salinas G."/>
            <person name="Wasmuth J.D."/>
            <person name="Zamanian M."/>
            <person name="Zheng Y."/>
            <person name="Cai X."/>
            <person name="Soberon X."/>
            <person name="Olson P.D."/>
            <person name="Laclette J.P."/>
            <person name="Brehm K."/>
            <person name="Berriman M."/>
            <person name="Garciarrubio A."/>
            <person name="Bobes R.J."/>
            <person name="Fragoso G."/>
            <person name="Sanchez-Flores A."/>
            <person name="Estrada K."/>
            <person name="Cevallos M.A."/>
            <person name="Morett E."/>
            <person name="Gonzalez V."/>
            <person name="Portillo T."/>
            <person name="Ochoa-Leyva A."/>
            <person name="Jose M.V."/>
            <person name="Sciutto E."/>
            <person name="Landa A."/>
            <person name="Jimenez L."/>
            <person name="Valdes V."/>
            <person name="Carrero J.C."/>
            <person name="Larralde C."/>
            <person name="Morales-Montor J."/>
            <person name="Limon-Lason J."/>
            <person name="Soberon X."/>
            <person name="Laclette J.P."/>
        </authorList>
    </citation>
    <scope>NUCLEOTIDE SEQUENCE [LARGE SCALE GENOMIC DNA]</scope>
</reference>
<evidence type="ECO:0000313" key="3">
    <source>
        <dbReference type="EMBL" id="CDS19094.1"/>
    </source>
</evidence>
<keyword evidence="2" id="KW-1133">Transmembrane helix</keyword>
<protein>
    <submittedName>
        <fullName evidence="5">Sodium-coupled neutral amino acid transporter 8</fullName>
    </submittedName>
</protein>
<evidence type="ECO:0000256" key="1">
    <source>
        <dbReference type="ARBA" id="ARBA00022448"/>
    </source>
</evidence>
<dbReference type="PANTHER" id="PTHR46154">
    <property type="match status" value="1"/>
</dbReference>
<feature type="transmembrane region" description="Helical" evidence="2">
    <location>
        <begin position="240"/>
        <end position="262"/>
    </location>
</feature>
<evidence type="ECO:0000313" key="4">
    <source>
        <dbReference type="Proteomes" id="UP000492820"/>
    </source>
</evidence>
<feature type="transmembrane region" description="Helical" evidence="2">
    <location>
        <begin position="21"/>
        <end position="47"/>
    </location>
</feature>
<feature type="transmembrane region" description="Helical" evidence="2">
    <location>
        <begin position="183"/>
        <end position="203"/>
    </location>
</feature>
<accession>A0A068WN43</accession>
<dbReference type="WBParaSite" id="EgrG_000438000">
    <property type="protein sequence ID" value="EgrG_000438000"/>
    <property type="gene ID" value="EgrG_000438000"/>
</dbReference>
<gene>
    <name evidence="3" type="ORF">EgrG_000438000</name>
</gene>
<name>A0A068WN43_ECHGR</name>
<keyword evidence="2" id="KW-0812">Transmembrane</keyword>
<dbReference type="Gene3D" id="1.20.1730.10">
    <property type="entry name" value="Sodium/glucose cotransporter"/>
    <property type="match status" value="1"/>
</dbReference>
<dbReference type="PANTHER" id="PTHR46154:SF4">
    <property type="entry name" value="UREA ACTIVE TRANSPORTER"/>
    <property type="match status" value="1"/>
</dbReference>
<reference evidence="5" key="3">
    <citation type="submission" date="2020-10" db="UniProtKB">
        <authorList>
            <consortium name="WormBaseParasite"/>
        </authorList>
    </citation>
    <scope>IDENTIFICATION</scope>
</reference>
<feature type="transmembrane region" description="Helical" evidence="2">
    <location>
        <begin position="215"/>
        <end position="233"/>
    </location>
</feature>
<dbReference type="OrthoDB" id="10049971at2759"/>
<sequence>MFDQALWETCSFFAPGQESRGIVATTLIWSAFPLVFGSSCGFGSLALNASDQVFEPATRPTVEIAKRLLGPNGLFALFSLYAFIVTTATIMQIFSVTKILTLDIYAVHLRPFRVCYEVNCCIFCGKSKDEKTRPKDKCLCCDPANCQQCQEDLKSEKNGNHNYAHACNVHSGYLKYLKGLKNVRISSILIVLCVIVPMGLILNHFPIIETVLSELPTFFIVGGIGSFVLALFWGKLTESAVFIGTLTSSTLTFIIWVVLFQLRNHAGLNLSKDEICLAVNGAGIMCSFILPVIVVLASKVSKKEKSDRERAELTWQRTLDLGNPINPWAHTYSQIFDLPLSPAGMLTVEQITKAMRPARIIAYAALALYVVLVSLFLGIGCIPKTFTLLDFKAWIVCLLSWLVCSLMAAIQLPILGELPLVKCFSKILTRRLLSHRRQSQSPSDNS</sequence>
<dbReference type="GO" id="GO:0015204">
    <property type="term" value="F:urea transmembrane transporter activity"/>
    <property type="evidence" value="ECO:0007669"/>
    <property type="project" value="InterPro"/>
</dbReference>
<dbReference type="GO" id="GO:0005886">
    <property type="term" value="C:plasma membrane"/>
    <property type="evidence" value="ECO:0007669"/>
    <property type="project" value="TreeGrafter"/>
</dbReference>
<dbReference type="InterPro" id="IPR038377">
    <property type="entry name" value="Na/Glc_symporter_sf"/>
</dbReference>
<keyword evidence="1" id="KW-0813">Transport</keyword>